<dbReference type="Proteomes" id="UP000237423">
    <property type="component" value="Unassembled WGS sequence"/>
</dbReference>
<evidence type="ECO:0000313" key="1">
    <source>
        <dbReference type="EMBL" id="POZ51223.1"/>
    </source>
</evidence>
<proteinExistence type="predicted"/>
<comment type="caution">
    <text evidence="1">The sequence shown here is derived from an EMBL/GenBank/DDBJ whole genome shotgun (WGS) entry which is preliminary data.</text>
</comment>
<dbReference type="RefSeq" id="WP_103974925.1">
    <property type="nucleotide sequence ID" value="NZ_PGFZ01000007.1"/>
</dbReference>
<accession>A0A2S5CK92</accession>
<sequence>MQAIEFETHLHNGLIQLPMAYQHWQEGKSVKVIVLVDEATEENARLAAPHSINRHAGKLALTQDPLEFQQTIRDEWA</sequence>
<dbReference type="AlphaFoldDB" id="A0A2S5CK92"/>
<name>A0A2S5CK92_9GAMM</name>
<reference evidence="1 2" key="1">
    <citation type="submission" date="2017-11" db="EMBL/GenBank/DDBJ databases">
        <title>Draft Genome Sequence of Methylobacter psychrotolerans Sph1T, an Obligate Methanotroph from Low-Temperature Environments.</title>
        <authorList>
            <person name="Oshkin I.Y."/>
            <person name="Miroshnikov K."/>
            <person name="Belova S.E."/>
            <person name="Korzhenkov A."/>
            <person name="Toshchakov S.V."/>
            <person name="Dedysh S.N."/>
        </authorList>
    </citation>
    <scope>NUCLEOTIDE SEQUENCE [LARGE SCALE GENOMIC DNA]</scope>
    <source>
        <strain evidence="1 2">Sph1</strain>
    </source>
</reference>
<gene>
    <name evidence="1" type="ORF">AADEFJLK_03186</name>
</gene>
<protein>
    <submittedName>
        <fullName evidence="1">Uncharacterized protein</fullName>
    </submittedName>
</protein>
<organism evidence="1 2">
    <name type="scientific">Methylovulum psychrotolerans</name>
    <dbReference type="NCBI Taxonomy" id="1704499"/>
    <lineage>
        <taxon>Bacteria</taxon>
        <taxon>Pseudomonadati</taxon>
        <taxon>Pseudomonadota</taxon>
        <taxon>Gammaproteobacteria</taxon>
        <taxon>Methylococcales</taxon>
        <taxon>Methylococcaceae</taxon>
        <taxon>Methylovulum</taxon>
    </lineage>
</organism>
<dbReference type="EMBL" id="PGFZ01000007">
    <property type="protein sequence ID" value="POZ51223.1"/>
    <property type="molecule type" value="Genomic_DNA"/>
</dbReference>
<evidence type="ECO:0000313" key="2">
    <source>
        <dbReference type="Proteomes" id="UP000237423"/>
    </source>
</evidence>